<organism evidence="2 3">
    <name type="scientific">Arthrobotrys musiformis</name>
    <dbReference type="NCBI Taxonomy" id="47236"/>
    <lineage>
        <taxon>Eukaryota</taxon>
        <taxon>Fungi</taxon>
        <taxon>Dikarya</taxon>
        <taxon>Ascomycota</taxon>
        <taxon>Pezizomycotina</taxon>
        <taxon>Orbiliomycetes</taxon>
        <taxon>Orbiliales</taxon>
        <taxon>Orbiliaceae</taxon>
        <taxon>Arthrobotrys</taxon>
    </lineage>
</organism>
<accession>A0AAV9WK58</accession>
<dbReference type="AlphaFoldDB" id="A0AAV9WK58"/>
<keyword evidence="3" id="KW-1185">Reference proteome</keyword>
<name>A0AAV9WK58_9PEZI</name>
<protein>
    <recommendedName>
        <fullName evidence="4">Dirigent protein</fullName>
    </recommendedName>
</protein>
<comment type="caution">
    <text evidence="2">The sequence shown here is derived from an EMBL/GenBank/DDBJ whole genome shotgun (WGS) entry which is preliminary data.</text>
</comment>
<sequence length="310" mass="31572">MVRVWKLIVFGASIIGIASSPATAVPLGGKTVNFQDLALPFGQALGLTRYAGFYWEGIEAFKPSGFSLGTPLGGNKPFAILGGVNPSNGGLTGTITSANGPVSLKSIGVICCQSTDPTKCDRPVPCTISLTGKDAQGKKIFERSFTAAPTISGRGISVVVGEVLQFVTTTTTGTPLEGITSLVIGAFGSLGKRGLVDVPITLPAGVKLSDLTKVPTGLPTLPLPTGVGPISTPKLPGGGGGVVPAKAAAAGAGALSVPRPNPTFSVPVPPMPWPFDRAKAEGLLKPKLQNKFVGPNGLVFTVRVYELAFN</sequence>
<dbReference type="EMBL" id="JAVHJL010000002">
    <property type="protein sequence ID" value="KAK6509858.1"/>
    <property type="molecule type" value="Genomic_DNA"/>
</dbReference>
<evidence type="ECO:0000313" key="3">
    <source>
        <dbReference type="Proteomes" id="UP001370758"/>
    </source>
</evidence>
<gene>
    <name evidence="2" type="ORF">TWF481_004587</name>
</gene>
<keyword evidence="1" id="KW-0732">Signal</keyword>
<evidence type="ECO:0000256" key="1">
    <source>
        <dbReference type="SAM" id="SignalP"/>
    </source>
</evidence>
<evidence type="ECO:0000313" key="2">
    <source>
        <dbReference type="EMBL" id="KAK6509858.1"/>
    </source>
</evidence>
<feature type="signal peptide" evidence="1">
    <location>
        <begin position="1"/>
        <end position="24"/>
    </location>
</feature>
<reference evidence="2 3" key="1">
    <citation type="submission" date="2023-08" db="EMBL/GenBank/DDBJ databases">
        <authorList>
            <person name="Palmer J.M."/>
        </authorList>
    </citation>
    <scope>NUCLEOTIDE SEQUENCE [LARGE SCALE GENOMIC DNA]</scope>
    <source>
        <strain evidence="2 3">TWF481</strain>
    </source>
</reference>
<proteinExistence type="predicted"/>
<dbReference type="Proteomes" id="UP001370758">
    <property type="component" value="Unassembled WGS sequence"/>
</dbReference>
<feature type="chain" id="PRO_5043530304" description="Dirigent protein" evidence="1">
    <location>
        <begin position="25"/>
        <end position="310"/>
    </location>
</feature>
<evidence type="ECO:0008006" key="4">
    <source>
        <dbReference type="Google" id="ProtNLM"/>
    </source>
</evidence>